<gene>
    <name evidence="1" type="ORF">AUJ59_00135</name>
</gene>
<reference evidence="1 2" key="1">
    <citation type="journal article" date="2016" name="Environ. Microbiol.">
        <title>Genomic resolution of a cold subsurface aquifer community provides metabolic insights for novel microbes adapted to high CO concentrations.</title>
        <authorList>
            <person name="Probst A.J."/>
            <person name="Castelle C.J."/>
            <person name="Singh A."/>
            <person name="Brown C.T."/>
            <person name="Anantharaman K."/>
            <person name="Sharon I."/>
            <person name="Hug L.A."/>
            <person name="Burstein D."/>
            <person name="Emerson J.B."/>
            <person name="Thomas B.C."/>
            <person name="Banfield J.F."/>
        </authorList>
    </citation>
    <scope>NUCLEOTIDE SEQUENCE [LARGE SCALE GENOMIC DNA]</scope>
    <source>
        <strain evidence="1">CG1_02_47_37</strain>
    </source>
</reference>
<protein>
    <submittedName>
        <fullName evidence="1">Uncharacterized protein</fullName>
    </submittedName>
</protein>
<name>A0A1J4RSZ5_9BACT</name>
<organism evidence="1 2">
    <name type="scientific">Candidatus Beckwithbacteria bacterium CG1_02_47_37</name>
    <dbReference type="NCBI Taxonomy" id="1805034"/>
    <lineage>
        <taxon>Bacteria</taxon>
        <taxon>Candidatus Beckwithiibacteriota</taxon>
    </lineage>
</organism>
<dbReference type="AlphaFoldDB" id="A0A1J4RSZ5"/>
<comment type="caution">
    <text evidence="1">The sequence shown here is derived from an EMBL/GenBank/DDBJ whole genome shotgun (WGS) entry which is preliminary data.</text>
</comment>
<evidence type="ECO:0000313" key="1">
    <source>
        <dbReference type="EMBL" id="OIN90031.1"/>
    </source>
</evidence>
<dbReference type="Proteomes" id="UP000183144">
    <property type="component" value="Unassembled WGS sequence"/>
</dbReference>
<sequence>MITKIYAQRLKKDLMRLAIFSLITVVIWLGLATHRSLTKSQIKPDVQKQLEPLTASLELDTLEQVKSRPETPPIDWILFGPTPLATISAEQNDQSETD</sequence>
<evidence type="ECO:0000313" key="2">
    <source>
        <dbReference type="Proteomes" id="UP000183144"/>
    </source>
</evidence>
<dbReference type="EMBL" id="MNUI01000004">
    <property type="protein sequence ID" value="OIN90031.1"/>
    <property type="molecule type" value="Genomic_DNA"/>
</dbReference>
<accession>A0A1J4RSZ5</accession>
<dbReference type="STRING" id="1805034.AUJ59_00135"/>
<proteinExistence type="predicted"/>